<keyword evidence="5 6" id="KW-0472">Membrane</keyword>
<dbReference type="InterPro" id="IPR001851">
    <property type="entry name" value="ABC_transp_permease"/>
</dbReference>
<feature type="transmembrane region" description="Helical" evidence="6">
    <location>
        <begin position="307"/>
        <end position="327"/>
    </location>
</feature>
<dbReference type="PANTHER" id="PTHR32196">
    <property type="entry name" value="ABC TRANSPORTER PERMEASE PROTEIN YPHD-RELATED-RELATED"/>
    <property type="match status" value="1"/>
</dbReference>
<feature type="transmembrane region" description="Helical" evidence="6">
    <location>
        <begin position="228"/>
        <end position="250"/>
    </location>
</feature>
<feature type="transmembrane region" description="Helical" evidence="6">
    <location>
        <begin position="177"/>
        <end position="197"/>
    </location>
</feature>
<keyword evidence="2" id="KW-1003">Cell membrane</keyword>
<feature type="transmembrane region" description="Helical" evidence="6">
    <location>
        <begin position="27"/>
        <end position="48"/>
    </location>
</feature>
<dbReference type="GO" id="GO:0022857">
    <property type="term" value="F:transmembrane transporter activity"/>
    <property type="evidence" value="ECO:0007669"/>
    <property type="project" value="InterPro"/>
</dbReference>
<feature type="transmembrane region" description="Helical" evidence="6">
    <location>
        <begin position="139"/>
        <end position="157"/>
    </location>
</feature>
<sequence length="335" mass="34278">MTSSATGARTIGSFVDRLQGDPLQARLLLLLGLWVVSLVAMSLLSPYFLQARTVPYLLQYIPILGLLGLGQTLVILAGGPGIDLSVGSIVSLVGVFTGALVAAGIGVWPASAAGILLGAGLGFVNGFLVNVLRIPSLMATLATMFAFGGLALASTGGRPIGGFPEEFGWLGQGTTFGMPNAFLFVLLPVALVLHVMLTRTVTGRHIVACGNDDRAAHLAGLNVARIRVGLYMLSGVLAAVGSVISLSWFLAARPDAGRGMELLSVTIAVLGGTHIFGGTGGIPGTIVAILIVTTLQIGLQLANISAAWQLGLIGVLLIASVSTTGVFRRLRGMGS</sequence>
<feature type="transmembrane region" description="Helical" evidence="6">
    <location>
        <begin position="86"/>
        <end position="108"/>
    </location>
</feature>
<dbReference type="RefSeq" id="WP_052831900.1">
    <property type="nucleotide sequence ID" value="NZ_BJYZ01000029.1"/>
</dbReference>
<feature type="transmembrane region" description="Helical" evidence="6">
    <location>
        <begin position="262"/>
        <end position="295"/>
    </location>
</feature>
<dbReference type="GO" id="GO:0005886">
    <property type="term" value="C:plasma membrane"/>
    <property type="evidence" value="ECO:0007669"/>
    <property type="project" value="UniProtKB-SubCell"/>
</dbReference>
<evidence type="ECO:0000256" key="6">
    <source>
        <dbReference type="SAM" id="Phobius"/>
    </source>
</evidence>
<evidence type="ECO:0000256" key="5">
    <source>
        <dbReference type="ARBA" id="ARBA00023136"/>
    </source>
</evidence>
<feature type="transmembrane region" description="Helical" evidence="6">
    <location>
        <begin position="114"/>
        <end position="132"/>
    </location>
</feature>
<keyword evidence="4 6" id="KW-1133">Transmembrane helix</keyword>
<gene>
    <name evidence="7" type="ORF">SAE02_56850</name>
</gene>
<organism evidence="7 8">
    <name type="scientific">Skermanella aerolata</name>
    <dbReference type="NCBI Taxonomy" id="393310"/>
    <lineage>
        <taxon>Bacteria</taxon>
        <taxon>Pseudomonadati</taxon>
        <taxon>Pseudomonadota</taxon>
        <taxon>Alphaproteobacteria</taxon>
        <taxon>Rhodospirillales</taxon>
        <taxon>Azospirillaceae</taxon>
        <taxon>Skermanella</taxon>
    </lineage>
</organism>
<dbReference type="OrthoDB" id="7947581at2"/>
<evidence type="ECO:0000256" key="2">
    <source>
        <dbReference type="ARBA" id="ARBA00022475"/>
    </source>
</evidence>
<dbReference type="AlphaFoldDB" id="A0A512DYH4"/>
<dbReference type="CDD" id="cd06579">
    <property type="entry name" value="TM_PBP1_transp_AraH_like"/>
    <property type="match status" value="1"/>
</dbReference>
<evidence type="ECO:0000313" key="8">
    <source>
        <dbReference type="Proteomes" id="UP000321523"/>
    </source>
</evidence>
<name>A0A512DYH4_9PROT</name>
<evidence type="ECO:0000313" key="7">
    <source>
        <dbReference type="EMBL" id="GEO41537.1"/>
    </source>
</evidence>
<reference evidence="7 8" key="1">
    <citation type="submission" date="2019-07" db="EMBL/GenBank/DDBJ databases">
        <title>Whole genome shotgun sequence of Skermanella aerolata NBRC 106429.</title>
        <authorList>
            <person name="Hosoyama A."/>
            <person name="Uohara A."/>
            <person name="Ohji S."/>
            <person name="Ichikawa N."/>
        </authorList>
    </citation>
    <scope>NUCLEOTIDE SEQUENCE [LARGE SCALE GENOMIC DNA]</scope>
    <source>
        <strain evidence="7 8">NBRC 106429</strain>
    </source>
</reference>
<comment type="caution">
    <text evidence="7">The sequence shown here is derived from an EMBL/GenBank/DDBJ whole genome shotgun (WGS) entry which is preliminary data.</text>
</comment>
<evidence type="ECO:0000256" key="4">
    <source>
        <dbReference type="ARBA" id="ARBA00022989"/>
    </source>
</evidence>
<keyword evidence="3 6" id="KW-0812">Transmembrane</keyword>
<accession>A0A512DYH4</accession>
<comment type="subcellular location">
    <subcellularLocation>
        <location evidence="1">Cell membrane</location>
        <topology evidence="1">Multi-pass membrane protein</topology>
    </subcellularLocation>
</comment>
<protein>
    <submittedName>
        <fullName evidence="7">Ribose ABC transporter</fullName>
    </submittedName>
</protein>
<evidence type="ECO:0000256" key="1">
    <source>
        <dbReference type="ARBA" id="ARBA00004651"/>
    </source>
</evidence>
<proteinExistence type="predicted"/>
<dbReference type="Proteomes" id="UP000321523">
    <property type="component" value="Unassembled WGS sequence"/>
</dbReference>
<keyword evidence="8" id="KW-1185">Reference proteome</keyword>
<dbReference type="Pfam" id="PF02653">
    <property type="entry name" value="BPD_transp_2"/>
    <property type="match status" value="1"/>
</dbReference>
<feature type="transmembrane region" description="Helical" evidence="6">
    <location>
        <begin position="60"/>
        <end position="79"/>
    </location>
</feature>
<evidence type="ECO:0000256" key="3">
    <source>
        <dbReference type="ARBA" id="ARBA00022692"/>
    </source>
</evidence>
<dbReference type="EMBL" id="BJYZ01000029">
    <property type="protein sequence ID" value="GEO41537.1"/>
    <property type="molecule type" value="Genomic_DNA"/>
</dbReference>